<dbReference type="InterPro" id="IPR004300">
    <property type="entry name" value="Glyco_hydro_57_N"/>
</dbReference>
<reference evidence="4 5" key="1">
    <citation type="journal article" date="2011" name="J. Bacteriol.">
        <title>Genome sequence of 'Pedosphaera parvula' Ellin514, an aerobic Verrucomicrobial isolate from pasture soil.</title>
        <authorList>
            <person name="Kant R."/>
            <person name="van Passel M.W."/>
            <person name="Sangwan P."/>
            <person name="Palva A."/>
            <person name="Lucas S."/>
            <person name="Copeland A."/>
            <person name="Lapidus A."/>
            <person name="Glavina Del Rio T."/>
            <person name="Dalin E."/>
            <person name="Tice H."/>
            <person name="Bruce D."/>
            <person name="Goodwin L."/>
            <person name="Pitluck S."/>
            <person name="Chertkov O."/>
            <person name="Larimer F.W."/>
            <person name="Land M.L."/>
            <person name="Hauser L."/>
            <person name="Brettin T.S."/>
            <person name="Detter J.C."/>
            <person name="Han S."/>
            <person name="de Vos W.M."/>
            <person name="Janssen P.H."/>
            <person name="Smidt H."/>
        </authorList>
    </citation>
    <scope>NUCLEOTIDE SEQUENCE [LARGE SCALE GENOMIC DNA]</scope>
    <source>
        <strain evidence="4 5">Ellin514</strain>
    </source>
</reference>
<evidence type="ECO:0000259" key="3">
    <source>
        <dbReference type="Pfam" id="PF03065"/>
    </source>
</evidence>
<dbReference type="AlphaFoldDB" id="B9XNC4"/>
<comment type="similarity">
    <text evidence="1">Belongs to the glycosyl hydrolase 57 family.</text>
</comment>
<evidence type="ECO:0000256" key="2">
    <source>
        <dbReference type="ARBA" id="ARBA00023277"/>
    </source>
</evidence>
<dbReference type="Proteomes" id="UP000003688">
    <property type="component" value="Unassembled WGS sequence"/>
</dbReference>
<proteinExistence type="inferred from homology"/>
<sequence>MEKFICIHGHFYQPPRENPWLEEVEFQDSASPYHDWNERITAECYAPNTCARMLDGEGRIQKIVNNYSKISFNFGPTLLAWMKEKEPDVHDAIVAADQLSQQNFSGHGSALAQVYNHMILPLGNRRDKYTQVLWGIEDFQHRFGRKPEGMWLAETAADTETLEVLAEQGIKFTILSPYQASRAREIGARNWRDVDGARIDPTRAYLIKLPSRRSISVFFYDGPISQGVAFERLLTSGEKFATRLLGAFSDRANRDQLVNIATDGETYGHHHKHGEMALAYALQFIENNKFARLTNYAEFLETHPPTHEVQIHEKSAWSCSHGVGRWMADCGCNSGGRAGWNQGWRAPLREALDWLRDQITPLFEAKGAELLKNPWGARDAYVQVILDRHHANVDKFLTEQANHELNETEKVQVLKLMELQRHAMLMYTSCGWFFDEISGIETVQVIQYAAQVIQLAQEVFHEDLEPTFTGLLAKAKSNIPDHQDGACIYTKFVKPAMIEWNKVVAHYAVSSIFRPYSANPKIFMRSFEQEHREDFSVGKAKLAIGRTKVTHEVTHESAHLSYAVIYLGEHNLAGGVQPAQAQEDYELLKKELEEAFQRADFPEVIRRIDHHFHGSNYSLKSLFKDEQKKVLYQILSSTREDLENRYRLITERYAPLMHFLTDLRADLPLALQTAADFILQIDITRGFSAEDVDLEKLRKLCAEGKARDVNVFDEDLCYTIKNRLENMMRDFAANPENMSLLRTMEGLTDIVRTAPLDLNLWRVQNLYYEMLQLAVPKFRAAATQGDVISKDWMNLFLSLGDHLAFEVNPLEA</sequence>
<name>B9XNC4_PEDPL</name>
<dbReference type="GO" id="GO:0016787">
    <property type="term" value="F:hydrolase activity"/>
    <property type="evidence" value="ECO:0007669"/>
    <property type="project" value="UniProtKB-KW"/>
</dbReference>
<evidence type="ECO:0000313" key="5">
    <source>
        <dbReference type="Proteomes" id="UP000003688"/>
    </source>
</evidence>
<dbReference type="InterPro" id="IPR052046">
    <property type="entry name" value="GH57_Enzymes"/>
</dbReference>
<keyword evidence="4" id="KW-0378">Hydrolase</keyword>
<comment type="caution">
    <text evidence="4">The sequence shown here is derived from an EMBL/GenBank/DDBJ whole genome shotgun (WGS) entry which is preliminary data.</text>
</comment>
<dbReference type="STRING" id="320771.Cflav_PD1578"/>
<dbReference type="PANTHER" id="PTHR36306">
    <property type="entry name" value="ALPHA-AMYLASE-RELATED-RELATED"/>
    <property type="match status" value="1"/>
</dbReference>
<dbReference type="CDD" id="cd10797">
    <property type="entry name" value="GH57N_APU_like_1"/>
    <property type="match status" value="1"/>
</dbReference>
<accession>B9XNC4</accession>
<dbReference type="Pfam" id="PF12055">
    <property type="entry name" value="DUF3536"/>
    <property type="match status" value="1"/>
</dbReference>
<dbReference type="Pfam" id="PF03065">
    <property type="entry name" value="Glyco_hydro_57"/>
    <property type="match status" value="1"/>
</dbReference>
<feature type="domain" description="Glycoside hydrolase family 57 N-terminal" evidence="3">
    <location>
        <begin position="70"/>
        <end position="311"/>
    </location>
</feature>
<keyword evidence="2" id="KW-0119">Carbohydrate metabolism</keyword>
<dbReference type="EMBL" id="ABOX02000039">
    <property type="protein sequence ID" value="EEF58677.1"/>
    <property type="molecule type" value="Genomic_DNA"/>
</dbReference>
<dbReference type="GO" id="GO:0005975">
    <property type="term" value="P:carbohydrate metabolic process"/>
    <property type="evidence" value="ECO:0007669"/>
    <property type="project" value="InterPro"/>
</dbReference>
<evidence type="ECO:0000256" key="1">
    <source>
        <dbReference type="ARBA" id="ARBA00006821"/>
    </source>
</evidence>
<keyword evidence="5" id="KW-1185">Reference proteome</keyword>
<evidence type="ECO:0000313" key="4">
    <source>
        <dbReference type="EMBL" id="EEF58677.1"/>
    </source>
</evidence>
<gene>
    <name evidence="4" type="ORF">Cflav_PD1578</name>
</gene>
<dbReference type="SUPFAM" id="SSF88713">
    <property type="entry name" value="Glycoside hydrolase/deacetylase"/>
    <property type="match status" value="1"/>
</dbReference>
<dbReference type="OrthoDB" id="8476at2"/>
<dbReference type="InterPro" id="IPR021923">
    <property type="entry name" value="DUF3536"/>
</dbReference>
<dbReference type="RefSeq" id="WP_007417311.1">
    <property type="nucleotide sequence ID" value="NZ_ABOX02000039.1"/>
</dbReference>
<organism evidence="4 5">
    <name type="scientific">Pedosphaera parvula (strain Ellin514)</name>
    <dbReference type="NCBI Taxonomy" id="320771"/>
    <lineage>
        <taxon>Bacteria</taxon>
        <taxon>Pseudomonadati</taxon>
        <taxon>Verrucomicrobiota</taxon>
        <taxon>Pedosphaerae</taxon>
        <taxon>Pedosphaerales</taxon>
        <taxon>Pedosphaeraceae</taxon>
        <taxon>Pedosphaera</taxon>
    </lineage>
</organism>
<dbReference type="InterPro" id="IPR011330">
    <property type="entry name" value="Glyco_hydro/deAcase_b/a-brl"/>
</dbReference>
<dbReference type="PANTHER" id="PTHR36306:SF3">
    <property type="entry name" value="GLYCOSIDE HYDROLASE FAMILY 57"/>
    <property type="match status" value="1"/>
</dbReference>
<protein>
    <submittedName>
        <fullName evidence="4">Glycoside hydrolase family 57</fullName>
    </submittedName>
</protein>
<dbReference type="Gene3D" id="3.20.110.20">
    <property type="match status" value="1"/>
</dbReference>